<protein>
    <submittedName>
        <fullName evidence="4">GNAT family N-acetyltransferase</fullName>
    </submittedName>
</protein>
<dbReference type="PANTHER" id="PTHR43877">
    <property type="entry name" value="AMINOALKYLPHOSPHONATE N-ACETYLTRANSFERASE-RELATED-RELATED"/>
    <property type="match status" value="1"/>
</dbReference>
<proteinExistence type="predicted"/>
<keyword evidence="5" id="KW-1185">Reference proteome</keyword>
<dbReference type="Gene3D" id="3.40.630.30">
    <property type="match status" value="1"/>
</dbReference>
<dbReference type="PROSITE" id="PS51186">
    <property type="entry name" value="GNAT"/>
    <property type="match status" value="1"/>
</dbReference>
<reference evidence="4 5" key="1">
    <citation type="submission" date="2020-09" db="EMBL/GenBank/DDBJ databases">
        <title>Sphingomonas sp., a new species isolated from pork steak.</title>
        <authorList>
            <person name="Heidler von Heilborn D."/>
        </authorList>
    </citation>
    <scope>NUCLEOTIDE SEQUENCE [LARGE SCALE GENOMIC DNA]</scope>
    <source>
        <strain evidence="5">S8-3T</strain>
    </source>
</reference>
<evidence type="ECO:0000256" key="1">
    <source>
        <dbReference type="ARBA" id="ARBA00022679"/>
    </source>
</evidence>
<dbReference type="Proteomes" id="UP000516148">
    <property type="component" value="Chromosome"/>
</dbReference>
<evidence type="ECO:0000313" key="4">
    <source>
        <dbReference type="EMBL" id="QNQ10179.1"/>
    </source>
</evidence>
<feature type="domain" description="N-acetyltransferase" evidence="3">
    <location>
        <begin position="6"/>
        <end position="158"/>
    </location>
</feature>
<sequence>MTLPAFTLRPETAEDEPFLRRLYVAIRWAEVEAMGIPDEARRPFLEQQFSMQRSHYQTHYHDAEFSVIEADGAPVGRLYLFRGTRDHRIVDISLLPETSGQGIGGTLLDRVMAEAAALGRGVSIHVEGFNPARRLYDRKGFREIERRGPYWLMEWFPDGATPSGQEVQLNTAS</sequence>
<organism evidence="4 5">
    <name type="scientific">Sphingomonas alpina</name>
    <dbReference type="NCBI Taxonomy" id="653931"/>
    <lineage>
        <taxon>Bacteria</taxon>
        <taxon>Pseudomonadati</taxon>
        <taxon>Pseudomonadota</taxon>
        <taxon>Alphaproteobacteria</taxon>
        <taxon>Sphingomonadales</taxon>
        <taxon>Sphingomonadaceae</taxon>
        <taxon>Sphingomonas</taxon>
    </lineage>
</organism>
<dbReference type="Pfam" id="PF13508">
    <property type="entry name" value="Acetyltransf_7"/>
    <property type="match status" value="1"/>
</dbReference>
<dbReference type="InterPro" id="IPR016181">
    <property type="entry name" value="Acyl_CoA_acyltransferase"/>
</dbReference>
<accession>A0A7H0LKH6</accession>
<dbReference type="InterPro" id="IPR000182">
    <property type="entry name" value="GNAT_dom"/>
</dbReference>
<keyword evidence="1 4" id="KW-0808">Transferase</keyword>
<dbReference type="InterPro" id="IPR050832">
    <property type="entry name" value="Bact_Acetyltransf"/>
</dbReference>
<dbReference type="GO" id="GO:0016747">
    <property type="term" value="F:acyltransferase activity, transferring groups other than amino-acyl groups"/>
    <property type="evidence" value="ECO:0007669"/>
    <property type="project" value="InterPro"/>
</dbReference>
<evidence type="ECO:0000313" key="5">
    <source>
        <dbReference type="Proteomes" id="UP000516148"/>
    </source>
</evidence>
<gene>
    <name evidence="4" type="ORF">H3Z74_02720</name>
</gene>
<evidence type="ECO:0000259" key="3">
    <source>
        <dbReference type="PROSITE" id="PS51186"/>
    </source>
</evidence>
<dbReference type="EMBL" id="CP061038">
    <property type="protein sequence ID" value="QNQ10179.1"/>
    <property type="molecule type" value="Genomic_DNA"/>
</dbReference>
<dbReference type="SUPFAM" id="SSF55729">
    <property type="entry name" value="Acyl-CoA N-acyltransferases (Nat)"/>
    <property type="match status" value="1"/>
</dbReference>
<evidence type="ECO:0000256" key="2">
    <source>
        <dbReference type="ARBA" id="ARBA00023315"/>
    </source>
</evidence>
<dbReference type="RefSeq" id="WP_187762483.1">
    <property type="nucleotide sequence ID" value="NZ_CP061038.1"/>
</dbReference>
<keyword evidence="2" id="KW-0012">Acyltransferase</keyword>
<dbReference type="AlphaFoldDB" id="A0A7H0LKH6"/>
<dbReference type="CDD" id="cd04301">
    <property type="entry name" value="NAT_SF"/>
    <property type="match status" value="1"/>
</dbReference>
<name>A0A7H0LKH6_9SPHN</name>
<dbReference type="KEGG" id="spap:H3Z74_02720"/>